<dbReference type="PROSITE" id="PS51292">
    <property type="entry name" value="ZF_RING_CH"/>
    <property type="match status" value="1"/>
</dbReference>
<sequence length="231" mass="27508">MNDTTILNNNGPERPKSAIKSRICYALEDPLSNICDLISPCKCKGSMKYVHRSCLKVWRYKSKRFAEMKRCEYCLSNYTIEDEILPHKTLTRTISLFIFFTFFILFHYILNILMEIFCVLKGGVPFLSENIFYKINLLPEKNDFTVKQNDIFFIQLTLSGSLVVVSLIYQLFKTRNLFHSFNYMFTLWRVLYFNFYIDSLYFLVLNVLQVYSLIIDFCFVMDYLVYFTVNL</sequence>
<evidence type="ECO:0000256" key="2">
    <source>
        <dbReference type="ARBA" id="ARBA00022771"/>
    </source>
</evidence>
<dbReference type="PANTHER" id="PTHR46347:SF1">
    <property type="entry name" value="RING_FYVE_PHD ZINC FINGER SUPERFAMILY PROTEIN"/>
    <property type="match status" value="1"/>
</dbReference>
<dbReference type="PANTHER" id="PTHR46347">
    <property type="entry name" value="RING/FYVE/PHD ZINC FINGER SUPERFAMILY PROTEIN"/>
    <property type="match status" value="1"/>
</dbReference>
<organism evidence="6 7">
    <name type="scientific">Tubulinosema ratisbonensis</name>
    <dbReference type="NCBI Taxonomy" id="291195"/>
    <lineage>
        <taxon>Eukaryota</taxon>
        <taxon>Fungi</taxon>
        <taxon>Fungi incertae sedis</taxon>
        <taxon>Microsporidia</taxon>
        <taxon>Tubulinosematoidea</taxon>
        <taxon>Tubulinosematidae</taxon>
        <taxon>Tubulinosema</taxon>
    </lineage>
</organism>
<comment type="caution">
    <text evidence="6">The sequence shown here is derived from an EMBL/GenBank/DDBJ whole genome shotgun (WGS) entry which is preliminary data.</text>
</comment>
<evidence type="ECO:0000313" key="7">
    <source>
        <dbReference type="Proteomes" id="UP000282876"/>
    </source>
</evidence>
<keyword evidence="2" id="KW-0863">Zinc-finger</keyword>
<dbReference type="AlphaFoldDB" id="A0A437AJ72"/>
<reference evidence="6 7" key="1">
    <citation type="submission" date="2018-10" db="EMBL/GenBank/DDBJ databases">
        <title>Draft genome sequence of the microsporidian Tubulinosema ratisbonensis.</title>
        <authorList>
            <person name="Polonais V."/>
            <person name="Peyretaillade E."/>
            <person name="Niehus S."/>
            <person name="Wawrzyniak I."/>
            <person name="Franchet A."/>
            <person name="Gaspin C."/>
            <person name="Reichstadt M."/>
            <person name="Belser C."/>
            <person name="Labadie K."/>
            <person name="Delbac F."/>
            <person name="Ferrandon D."/>
        </authorList>
    </citation>
    <scope>NUCLEOTIDE SEQUENCE [LARGE SCALE GENOMIC DNA]</scope>
    <source>
        <strain evidence="6 7">Franzen</strain>
    </source>
</reference>
<dbReference type="SUPFAM" id="SSF57850">
    <property type="entry name" value="RING/U-box"/>
    <property type="match status" value="1"/>
</dbReference>
<dbReference type="InterPro" id="IPR013083">
    <property type="entry name" value="Znf_RING/FYVE/PHD"/>
</dbReference>
<keyword evidence="4" id="KW-0472">Membrane</keyword>
<feature type="domain" description="RING-CH-type" evidence="5">
    <location>
        <begin position="13"/>
        <end position="81"/>
    </location>
</feature>
<keyword evidence="4" id="KW-0812">Transmembrane</keyword>
<dbReference type="SMART" id="SM00744">
    <property type="entry name" value="RINGv"/>
    <property type="match status" value="1"/>
</dbReference>
<keyword evidence="1" id="KW-0479">Metal-binding</keyword>
<dbReference type="Proteomes" id="UP000282876">
    <property type="component" value="Unassembled WGS sequence"/>
</dbReference>
<dbReference type="CDD" id="cd16495">
    <property type="entry name" value="RING_CH-C4HC3_MARCH"/>
    <property type="match status" value="1"/>
</dbReference>
<evidence type="ECO:0000313" key="6">
    <source>
        <dbReference type="EMBL" id="RVD91210.1"/>
    </source>
</evidence>
<dbReference type="EMBL" id="RCSS01000608">
    <property type="protein sequence ID" value="RVD91210.1"/>
    <property type="molecule type" value="Genomic_DNA"/>
</dbReference>
<proteinExistence type="predicted"/>
<dbReference type="InterPro" id="IPR011016">
    <property type="entry name" value="Znf_RING-CH"/>
</dbReference>
<feature type="transmembrane region" description="Helical" evidence="4">
    <location>
        <begin position="151"/>
        <end position="172"/>
    </location>
</feature>
<dbReference type="STRING" id="291195.A0A437AJ72"/>
<dbReference type="GO" id="GO:0008270">
    <property type="term" value="F:zinc ion binding"/>
    <property type="evidence" value="ECO:0007669"/>
    <property type="project" value="UniProtKB-KW"/>
</dbReference>
<dbReference type="OrthoDB" id="264354at2759"/>
<keyword evidence="3" id="KW-0862">Zinc</keyword>
<dbReference type="VEuPathDB" id="MicrosporidiaDB:TUBRATIS_23450"/>
<evidence type="ECO:0000259" key="5">
    <source>
        <dbReference type="PROSITE" id="PS51292"/>
    </source>
</evidence>
<keyword evidence="4" id="KW-1133">Transmembrane helix</keyword>
<evidence type="ECO:0000256" key="3">
    <source>
        <dbReference type="ARBA" id="ARBA00022833"/>
    </source>
</evidence>
<feature type="transmembrane region" description="Helical" evidence="4">
    <location>
        <begin position="94"/>
        <end position="114"/>
    </location>
</feature>
<accession>A0A437AJ72</accession>
<protein>
    <recommendedName>
        <fullName evidence="5">RING-CH-type domain-containing protein</fullName>
    </recommendedName>
</protein>
<evidence type="ECO:0000256" key="4">
    <source>
        <dbReference type="SAM" id="Phobius"/>
    </source>
</evidence>
<name>A0A437AJ72_9MICR</name>
<evidence type="ECO:0000256" key="1">
    <source>
        <dbReference type="ARBA" id="ARBA00022723"/>
    </source>
</evidence>
<gene>
    <name evidence="6" type="ORF">TUBRATIS_23450</name>
</gene>
<dbReference type="Gene3D" id="3.30.40.10">
    <property type="entry name" value="Zinc/RING finger domain, C3HC4 (zinc finger)"/>
    <property type="match status" value="1"/>
</dbReference>
<dbReference type="Pfam" id="PF12906">
    <property type="entry name" value="RINGv"/>
    <property type="match status" value="1"/>
</dbReference>
<keyword evidence="7" id="KW-1185">Reference proteome</keyword>
<feature type="transmembrane region" description="Helical" evidence="4">
    <location>
        <begin position="184"/>
        <end position="204"/>
    </location>
</feature>